<evidence type="ECO:0000313" key="4">
    <source>
        <dbReference type="Proteomes" id="UP001233172"/>
    </source>
</evidence>
<keyword evidence="2" id="KW-0732">Signal</keyword>
<comment type="caution">
    <text evidence="3">The sequence shown here is derived from an EMBL/GenBank/DDBJ whole genome shotgun (WGS) entry which is preliminary data.</text>
</comment>
<dbReference type="EMBL" id="JASAOG010000112">
    <property type="protein sequence ID" value="KAK0050664.1"/>
    <property type="molecule type" value="Genomic_DNA"/>
</dbReference>
<feature type="transmembrane region" description="Helical" evidence="1">
    <location>
        <begin position="207"/>
        <end position="234"/>
    </location>
</feature>
<keyword evidence="4" id="KW-1185">Reference proteome</keyword>
<keyword evidence="1" id="KW-1133">Transmembrane helix</keyword>
<dbReference type="Proteomes" id="UP001233172">
    <property type="component" value="Unassembled WGS sequence"/>
</dbReference>
<gene>
    <name evidence="3" type="ORF">Bpfe_020001</name>
</gene>
<sequence>MSSLTVGSQVLAIIILSIMGHIRKTESEELSIKVDGSILYFNAGNRSVFLKCLCENTECDLQLTYSDMARYSVTSITGDNGKRTAFRSNTFLCIRQNLGTASCFLAALDFHLRVENVWCAVSYNSSCDIILALMASDTLGPGVTCKKHGSEAAQTSINFPPDEAANLSNNSPESASNSSSQNVFSKTTNLPSYTTGTSTSEHNSLSYVPFIICLFFALLIVLLGYLVILLLLILKRKRRQYLKKNGTFVQSLQDYDSISIVAAYKNNEHRNTDAKRRDFITAWI</sequence>
<proteinExistence type="predicted"/>
<keyword evidence="1" id="KW-0472">Membrane</keyword>
<accession>A0AAD8BB43</accession>
<name>A0AAD8BB43_BIOPF</name>
<reference evidence="3" key="1">
    <citation type="journal article" date="2023" name="PLoS Negl. Trop. Dis.">
        <title>A genome sequence for Biomphalaria pfeifferi, the major vector snail for the human-infecting parasite Schistosoma mansoni.</title>
        <authorList>
            <person name="Bu L."/>
            <person name="Lu L."/>
            <person name="Laidemitt M.R."/>
            <person name="Zhang S.M."/>
            <person name="Mutuku M."/>
            <person name="Mkoji G."/>
            <person name="Steinauer M."/>
            <person name="Loker E.S."/>
        </authorList>
    </citation>
    <scope>NUCLEOTIDE SEQUENCE</scope>
    <source>
        <strain evidence="3">KasaAsao</strain>
    </source>
</reference>
<feature type="chain" id="PRO_5041994779" evidence="2">
    <location>
        <begin position="28"/>
        <end position="284"/>
    </location>
</feature>
<evidence type="ECO:0000313" key="3">
    <source>
        <dbReference type="EMBL" id="KAK0050664.1"/>
    </source>
</evidence>
<keyword evidence="1" id="KW-0812">Transmembrane</keyword>
<dbReference type="AlphaFoldDB" id="A0AAD8BB43"/>
<reference evidence="3" key="2">
    <citation type="submission" date="2023-04" db="EMBL/GenBank/DDBJ databases">
        <authorList>
            <person name="Bu L."/>
            <person name="Lu L."/>
            <person name="Laidemitt M.R."/>
            <person name="Zhang S.M."/>
            <person name="Mutuku M."/>
            <person name="Mkoji G."/>
            <person name="Steinauer M."/>
            <person name="Loker E.S."/>
        </authorList>
    </citation>
    <scope>NUCLEOTIDE SEQUENCE</scope>
    <source>
        <strain evidence="3">KasaAsao</strain>
        <tissue evidence="3">Whole Snail</tissue>
    </source>
</reference>
<protein>
    <submittedName>
        <fullName evidence="3">Uncharacterized protein</fullName>
    </submittedName>
</protein>
<organism evidence="3 4">
    <name type="scientific">Biomphalaria pfeifferi</name>
    <name type="common">Bloodfluke planorb</name>
    <name type="synonym">Freshwater snail</name>
    <dbReference type="NCBI Taxonomy" id="112525"/>
    <lineage>
        <taxon>Eukaryota</taxon>
        <taxon>Metazoa</taxon>
        <taxon>Spiralia</taxon>
        <taxon>Lophotrochozoa</taxon>
        <taxon>Mollusca</taxon>
        <taxon>Gastropoda</taxon>
        <taxon>Heterobranchia</taxon>
        <taxon>Euthyneura</taxon>
        <taxon>Panpulmonata</taxon>
        <taxon>Hygrophila</taxon>
        <taxon>Lymnaeoidea</taxon>
        <taxon>Planorbidae</taxon>
        <taxon>Biomphalaria</taxon>
    </lineage>
</organism>
<feature type="signal peptide" evidence="2">
    <location>
        <begin position="1"/>
        <end position="27"/>
    </location>
</feature>
<evidence type="ECO:0000256" key="2">
    <source>
        <dbReference type="SAM" id="SignalP"/>
    </source>
</evidence>
<evidence type="ECO:0000256" key="1">
    <source>
        <dbReference type="SAM" id="Phobius"/>
    </source>
</evidence>